<reference evidence="3" key="1">
    <citation type="submission" date="2022-03" db="EMBL/GenBank/DDBJ databases">
        <authorList>
            <person name="Legras J.-L."/>
            <person name="Devillers H."/>
            <person name="Grondin C."/>
        </authorList>
    </citation>
    <scope>NUCLEOTIDE SEQUENCE</scope>
    <source>
        <strain evidence="3">CLIB 1423</strain>
    </source>
</reference>
<dbReference type="Proteomes" id="UP000837801">
    <property type="component" value="Unassembled WGS sequence"/>
</dbReference>
<accession>A0A9P0VWS2</accession>
<dbReference type="OrthoDB" id="10262475at2759"/>
<dbReference type="InterPro" id="IPR001680">
    <property type="entry name" value="WD40_rpt"/>
</dbReference>
<comment type="caution">
    <text evidence="3">The sequence shown here is derived from an EMBL/GenBank/DDBJ whole genome shotgun (WGS) entry which is preliminary data.</text>
</comment>
<keyword evidence="1" id="KW-0853">WD repeat</keyword>
<gene>
    <name evidence="3" type="ORF">CLIB1423_03S02652</name>
</gene>
<evidence type="ECO:0000256" key="1">
    <source>
        <dbReference type="ARBA" id="ARBA00022574"/>
    </source>
</evidence>
<protein>
    <submittedName>
        <fullName evidence="3">Cell cycle arrest protein Bub3p</fullName>
    </submittedName>
</protein>
<dbReference type="EMBL" id="CAKXYY010000003">
    <property type="protein sequence ID" value="CAH2351277.1"/>
    <property type="molecule type" value="Genomic_DNA"/>
</dbReference>
<dbReference type="Pfam" id="PF00400">
    <property type="entry name" value="WD40"/>
    <property type="match status" value="1"/>
</dbReference>
<dbReference type="SMART" id="SM00320">
    <property type="entry name" value="WD40"/>
    <property type="match status" value="3"/>
</dbReference>
<dbReference type="SUPFAM" id="SSF50978">
    <property type="entry name" value="WD40 repeat-like"/>
    <property type="match status" value="1"/>
</dbReference>
<dbReference type="InterPro" id="IPR015943">
    <property type="entry name" value="WD40/YVTN_repeat-like_dom_sf"/>
</dbReference>
<keyword evidence="4" id="KW-1185">Reference proteome</keyword>
<evidence type="ECO:0000256" key="2">
    <source>
        <dbReference type="ARBA" id="ARBA00022737"/>
    </source>
</evidence>
<dbReference type="AlphaFoldDB" id="A0A9P0VWS2"/>
<proteinExistence type="predicted"/>
<dbReference type="PANTHER" id="PTHR10971">
    <property type="entry name" value="MRNA EXPORT FACTOR AND BUB3"/>
    <property type="match status" value="1"/>
</dbReference>
<dbReference type="Gene3D" id="2.130.10.10">
    <property type="entry name" value="YVTN repeat-like/Quinoprotein amine dehydrogenase"/>
    <property type="match status" value="1"/>
</dbReference>
<organism evidence="3 4">
    <name type="scientific">[Candida] railenensis</name>
    <dbReference type="NCBI Taxonomy" id="45579"/>
    <lineage>
        <taxon>Eukaryota</taxon>
        <taxon>Fungi</taxon>
        <taxon>Dikarya</taxon>
        <taxon>Ascomycota</taxon>
        <taxon>Saccharomycotina</taxon>
        <taxon>Pichiomycetes</taxon>
        <taxon>Debaryomycetaceae</taxon>
        <taxon>Kurtzmaniella</taxon>
    </lineage>
</organism>
<keyword evidence="2" id="KW-0677">Repeat</keyword>
<evidence type="ECO:0000313" key="3">
    <source>
        <dbReference type="EMBL" id="CAH2351277.1"/>
    </source>
</evidence>
<name>A0A9P0VWS2_9ASCO</name>
<sequence>MNTLPDPPVDVVTSLKFSPRDQLLVTSWDNQIRLYDAESSNLLSSIQAPSTPLSTIFNSGTFHSGYIDGTVRSIDLENQSFSTIKLTSKKNDTLDEDHSVGVAHLMNQRPASNDPVLIGASWDGKVNVIDVRSNNIASTTQMPKKIFSMDTSDEYLVVGMSGRTIHIYDHRMNYSEPLQIRESGLKFQMKDLKCWEEGYALASIDGRVAIEYYDPSDSVQEKKYAFKCHRVPGVEEDVVFPVNSIQFKKNLLYTGGNDSVCVWNFQNRKRVKQYKVGAENGGGEVNKISVSDSGKYLGISSFDKDAHKSVLHLKTNEFGKR</sequence>
<dbReference type="InterPro" id="IPR036322">
    <property type="entry name" value="WD40_repeat_dom_sf"/>
</dbReference>
<evidence type="ECO:0000313" key="4">
    <source>
        <dbReference type="Proteomes" id="UP000837801"/>
    </source>
</evidence>